<feature type="domain" description="Reverse transcriptase N-terminal" evidence="1">
    <location>
        <begin position="12"/>
        <end position="94"/>
    </location>
</feature>
<reference evidence="3" key="1">
    <citation type="submission" date="2016-10" db="EMBL/GenBank/DDBJ databases">
        <title>Comparative genomics uncovers the prolific and rare metabolic potential of the cyanobacterial genus Moorea.</title>
        <authorList>
            <person name="Leao T."/>
            <person name="Castelao G."/>
            <person name="Korobeynikov A."/>
            <person name="Monroe E.A."/>
            <person name="Podell S."/>
            <person name="Glukhov E."/>
            <person name="Allen E."/>
            <person name="Gerwick W.H."/>
            <person name="Gerwick L."/>
        </authorList>
    </citation>
    <scope>NUCLEOTIDE SEQUENCE [LARGE SCALE GENOMIC DNA]</scope>
    <source>
        <strain evidence="3">JHB</strain>
    </source>
</reference>
<gene>
    <name evidence="2" type="ORF">BJP36_24545</name>
</gene>
<sequence length="145" mass="16790">MSKTLGFQTVEWNKVNWRKLEKTLFKLQKRIFRASERGDVRAIRKLQKTLMKSWSAKMIAVRRVTQENKGKKTAGIDGVKHLNQRRRLALVDSLKISKKAQPTRRVWIPKPGRKEKRPLGIPTMYDRALQALTKQACLTGMGSTF</sequence>
<dbReference type="Pfam" id="PF13655">
    <property type="entry name" value="RVT_N"/>
    <property type="match status" value="1"/>
</dbReference>
<protein>
    <recommendedName>
        <fullName evidence="1">Reverse transcriptase N-terminal domain-containing protein</fullName>
    </recommendedName>
</protein>
<evidence type="ECO:0000313" key="2">
    <source>
        <dbReference type="EMBL" id="AOY82614.1"/>
    </source>
</evidence>
<evidence type="ECO:0000313" key="3">
    <source>
        <dbReference type="Proteomes" id="UP000176944"/>
    </source>
</evidence>
<dbReference type="PANTHER" id="PTHR34047:SF10">
    <property type="entry name" value="GROUP II INTRON-ASSOCIATED OPEN READING FRAME"/>
    <property type="match status" value="1"/>
</dbReference>
<dbReference type="InterPro" id="IPR025960">
    <property type="entry name" value="RVT_N"/>
</dbReference>
<dbReference type="EMBL" id="CP017708">
    <property type="protein sequence ID" value="AOY82614.1"/>
    <property type="molecule type" value="Genomic_DNA"/>
</dbReference>
<dbReference type="InterPro" id="IPR051083">
    <property type="entry name" value="GrpII_Intron_Splice-Mob/Def"/>
</dbReference>
<dbReference type="Proteomes" id="UP000176944">
    <property type="component" value="Chromosome"/>
</dbReference>
<name>A0A1D9G508_MOOP1</name>
<organism evidence="2 3">
    <name type="scientific">Moorena producens (strain JHB)</name>
    <dbReference type="NCBI Taxonomy" id="1454205"/>
    <lineage>
        <taxon>Bacteria</taxon>
        <taxon>Bacillati</taxon>
        <taxon>Cyanobacteriota</taxon>
        <taxon>Cyanophyceae</taxon>
        <taxon>Coleofasciculales</taxon>
        <taxon>Coleofasciculaceae</taxon>
        <taxon>Moorena</taxon>
    </lineage>
</organism>
<evidence type="ECO:0000259" key="1">
    <source>
        <dbReference type="Pfam" id="PF13655"/>
    </source>
</evidence>
<accession>A0A1D9G508</accession>
<proteinExistence type="predicted"/>
<dbReference type="AlphaFoldDB" id="A0A1D9G508"/>
<dbReference type="PANTHER" id="PTHR34047">
    <property type="entry name" value="NUCLEAR INTRON MATURASE 1, MITOCHONDRIAL-RELATED"/>
    <property type="match status" value="1"/>
</dbReference>